<organism evidence="1 2">
    <name type="scientific">Mycoplasmoides gallisepticum</name>
    <name type="common">Mycoplasma gallisepticum</name>
    <dbReference type="NCBI Taxonomy" id="2096"/>
    <lineage>
        <taxon>Bacteria</taxon>
        <taxon>Bacillati</taxon>
        <taxon>Mycoplasmatota</taxon>
        <taxon>Mycoplasmoidales</taxon>
        <taxon>Mycoplasmoidaceae</taxon>
        <taxon>Mycoplasmoides</taxon>
    </lineage>
</organism>
<proteinExistence type="predicted"/>
<evidence type="ECO:0000313" key="2">
    <source>
        <dbReference type="Proteomes" id="UP000260136"/>
    </source>
</evidence>
<name>A0A3B0Q5R8_MYCGL</name>
<dbReference type="AlphaFoldDB" id="A0A3B0Q5R8"/>
<protein>
    <submittedName>
        <fullName evidence="1">Uncharacterized protein</fullName>
    </submittedName>
</protein>
<sequence>MTTAPNRIEAAIPIQKIGKLTPIFGVPSGFLKSQGKLMNTPIRPRHTKLNRKSNAEYFLWYSHVFHALKSKLQANIITYIVILYKYIL</sequence>
<dbReference type="Proteomes" id="UP000260136">
    <property type="component" value="Chromosome"/>
</dbReference>
<accession>A0A3B0Q5R8</accession>
<dbReference type="EMBL" id="LS991952">
    <property type="protein sequence ID" value="SYV95823.1"/>
    <property type="molecule type" value="Genomic_DNA"/>
</dbReference>
<reference evidence="2" key="1">
    <citation type="submission" date="2018-06" db="EMBL/GenBank/DDBJ databases">
        <authorList>
            <consortium name="Pathogen Informatics"/>
        </authorList>
    </citation>
    <scope>NUCLEOTIDE SEQUENCE [LARGE SCALE GENOMIC DNA]</scope>
    <source>
        <strain evidence="2">NCTC10115</strain>
    </source>
</reference>
<evidence type="ECO:0000313" key="1">
    <source>
        <dbReference type="EMBL" id="SYV95823.1"/>
    </source>
</evidence>
<gene>
    <name evidence="1" type="ORF">NCTC10115_01604</name>
</gene>